<keyword evidence="4" id="KW-0378">Hydrolase</keyword>
<evidence type="ECO:0000256" key="3">
    <source>
        <dbReference type="ARBA" id="ARBA00012036"/>
    </source>
</evidence>
<protein>
    <recommendedName>
        <fullName evidence="3">deoxyribonuclease II</fullName>
        <ecNumber evidence="3">3.1.22.1</ecNumber>
    </recommendedName>
</protein>
<dbReference type="EC" id="3.1.22.1" evidence="3"/>
<evidence type="ECO:0000256" key="1">
    <source>
        <dbReference type="ARBA" id="ARBA00000447"/>
    </source>
</evidence>
<reference evidence="5" key="1">
    <citation type="submission" date="2022-08" db="EMBL/GenBank/DDBJ databases">
        <title>Genome sequencing of akame (Lates japonicus).</title>
        <authorList>
            <person name="Hashiguchi Y."/>
            <person name="Takahashi H."/>
        </authorList>
    </citation>
    <scope>NUCLEOTIDE SEQUENCE</scope>
    <source>
        <strain evidence="5">Kochi</strain>
    </source>
</reference>
<gene>
    <name evidence="5" type="ORF">AKAME5_000916500</name>
</gene>
<comment type="catalytic activity">
    <reaction evidence="1">
        <text>Endonucleolytic cleavage to nucleoside 3'-phosphates and 3'-phosphooligonucleotide end-products.</text>
        <dbReference type="EC" id="3.1.22.1"/>
    </reaction>
</comment>
<evidence type="ECO:0000256" key="2">
    <source>
        <dbReference type="ARBA" id="ARBA00007527"/>
    </source>
</evidence>
<evidence type="ECO:0000313" key="5">
    <source>
        <dbReference type="EMBL" id="GLD56874.1"/>
    </source>
</evidence>
<proteinExistence type="inferred from homology"/>
<organism evidence="5 6">
    <name type="scientific">Lates japonicus</name>
    <name type="common">Japanese lates</name>
    <dbReference type="NCBI Taxonomy" id="270547"/>
    <lineage>
        <taxon>Eukaryota</taxon>
        <taxon>Metazoa</taxon>
        <taxon>Chordata</taxon>
        <taxon>Craniata</taxon>
        <taxon>Vertebrata</taxon>
        <taxon>Euteleostomi</taxon>
        <taxon>Actinopterygii</taxon>
        <taxon>Neopterygii</taxon>
        <taxon>Teleostei</taxon>
        <taxon>Neoteleostei</taxon>
        <taxon>Acanthomorphata</taxon>
        <taxon>Carangaria</taxon>
        <taxon>Carangaria incertae sedis</taxon>
        <taxon>Centropomidae</taxon>
        <taxon>Lates</taxon>
    </lineage>
</organism>
<accession>A0AAD3MNE5</accession>
<dbReference type="GO" id="GO:0004531">
    <property type="term" value="F:deoxyribonuclease II activity"/>
    <property type="evidence" value="ECO:0007669"/>
    <property type="project" value="UniProtKB-EC"/>
</dbReference>
<dbReference type="EMBL" id="BRZM01000027">
    <property type="protein sequence ID" value="GLD56874.1"/>
    <property type="molecule type" value="Genomic_DNA"/>
</dbReference>
<sequence>MFICVTFPYDQFRLIGKHLQYIRAFPFDHDIPSDFHRELTDAANWVQAPPTPQVFSSWCQEDKLCFTASLNKSQVQKLEICTLPCPSCSAVT</sequence>
<keyword evidence="6" id="KW-1185">Reference proteome</keyword>
<dbReference type="Proteomes" id="UP001279410">
    <property type="component" value="Unassembled WGS sequence"/>
</dbReference>
<name>A0AAD3MNE5_LATJO</name>
<comment type="caution">
    <text evidence="5">The sequence shown here is derived from an EMBL/GenBank/DDBJ whole genome shotgun (WGS) entry which is preliminary data.</text>
</comment>
<evidence type="ECO:0000313" key="6">
    <source>
        <dbReference type="Proteomes" id="UP001279410"/>
    </source>
</evidence>
<dbReference type="AlphaFoldDB" id="A0AAD3MNE5"/>
<comment type="similarity">
    <text evidence="2">Belongs to the DNase II family.</text>
</comment>
<evidence type="ECO:0000256" key="4">
    <source>
        <dbReference type="ARBA" id="ARBA00022801"/>
    </source>
</evidence>
<dbReference type="InterPro" id="IPR004947">
    <property type="entry name" value="DNase_II"/>
</dbReference>
<dbReference type="Pfam" id="PF03265">
    <property type="entry name" value="DNase_II"/>
    <property type="match status" value="1"/>
</dbReference>